<evidence type="ECO:0000259" key="1">
    <source>
        <dbReference type="PROSITE" id="PS50943"/>
    </source>
</evidence>
<feature type="domain" description="HTH cro/C1-type" evidence="1">
    <location>
        <begin position="24"/>
        <end position="82"/>
    </location>
</feature>
<dbReference type="CDD" id="cd00093">
    <property type="entry name" value="HTH_XRE"/>
    <property type="match status" value="1"/>
</dbReference>
<sequence>MPDNDPAHPADGPAIPRRQLGRLLRDLRAGAGLTIAQIARLIERGTTTVQRMEAGTTARVDLDAIEAFCRVCGADGTTTEALKGLAQQGNSKSWYHKYGDLIPANFDVYLGLEAEAEMLTSFQERIPGLLQAADYARTLFRHGYPNESPMDIERRVEMRIRRQLLLTRRDRPVRLDLILEETAIRRVIGSRRIMRAQCRHLADMSTRPNITIRILPYSAGIPLGELTGPLIIMDFPKGPIGEPIEPALVYVEGYRGAIYYGEDDDVRAYRSAHQALARVALSPEASRALLRQVAREYERER</sequence>
<keyword evidence="3" id="KW-1185">Reference proteome</keyword>
<evidence type="ECO:0000313" key="2">
    <source>
        <dbReference type="EMBL" id="RDI63884.1"/>
    </source>
</evidence>
<dbReference type="Gene3D" id="1.10.260.40">
    <property type="entry name" value="lambda repressor-like DNA-binding domains"/>
    <property type="match status" value="1"/>
</dbReference>
<comment type="caution">
    <text evidence="2">The sequence shown here is derived from an EMBL/GenBank/DDBJ whole genome shotgun (WGS) entry which is preliminary data.</text>
</comment>
<dbReference type="PROSITE" id="PS50943">
    <property type="entry name" value="HTH_CROC1"/>
    <property type="match status" value="1"/>
</dbReference>
<organism evidence="2 3">
    <name type="scientific">Nocardia pseudobrasiliensis</name>
    <dbReference type="NCBI Taxonomy" id="45979"/>
    <lineage>
        <taxon>Bacteria</taxon>
        <taxon>Bacillati</taxon>
        <taxon>Actinomycetota</taxon>
        <taxon>Actinomycetes</taxon>
        <taxon>Mycobacteriales</taxon>
        <taxon>Nocardiaceae</taxon>
        <taxon>Nocardia</taxon>
    </lineage>
</organism>
<dbReference type="EMBL" id="QQBC01000009">
    <property type="protein sequence ID" value="RDI63884.1"/>
    <property type="molecule type" value="Genomic_DNA"/>
</dbReference>
<dbReference type="STRING" id="1210086.GCA_001613105_05452"/>
<dbReference type="Pfam" id="PF19054">
    <property type="entry name" value="DUF5753"/>
    <property type="match status" value="1"/>
</dbReference>
<reference evidence="2 3" key="1">
    <citation type="submission" date="2018-07" db="EMBL/GenBank/DDBJ databases">
        <title>Genomic Encyclopedia of Type Strains, Phase IV (KMG-IV): sequencing the most valuable type-strain genomes for metagenomic binning, comparative biology and taxonomic classification.</title>
        <authorList>
            <person name="Goeker M."/>
        </authorList>
    </citation>
    <scope>NUCLEOTIDE SEQUENCE [LARGE SCALE GENOMIC DNA]</scope>
    <source>
        <strain evidence="2 3">DSM 44290</strain>
    </source>
</reference>
<dbReference type="AlphaFoldDB" id="A0A370I3J4"/>
<dbReference type="InterPro" id="IPR043917">
    <property type="entry name" value="DUF5753"/>
</dbReference>
<protein>
    <submittedName>
        <fullName evidence="2">Helix-turn-helix protein</fullName>
    </submittedName>
</protein>
<dbReference type="Proteomes" id="UP000254869">
    <property type="component" value="Unassembled WGS sequence"/>
</dbReference>
<dbReference type="InterPro" id="IPR010982">
    <property type="entry name" value="Lambda_DNA-bd_dom_sf"/>
</dbReference>
<dbReference type="RefSeq" id="WP_068003415.1">
    <property type="nucleotide sequence ID" value="NZ_QQBC01000009.1"/>
</dbReference>
<evidence type="ECO:0000313" key="3">
    <source>
        <dbReference type="Proteomes" id="UP000254869"/>
    </source>
</evidence>
<dbReference type="Pfam" id="PF13560">
    <property type="entry name" value="HTH_31"/>
    <property type="match status" value="1"/>
</dbReference>
<dbReference type="SUPFAM" id="SSF47413">
    <property type="entry name" value="lambda repressor-like DNA-binding domains"/>
    <property type="match status" value="1"/>
</dbReference>
<dbReference type="SMART" id="SM00530">
    <property type="entry name" value="HTH_XRE"/>
    <property type="match status" value="1"/>
</dbReference>
<dbReference type="GO" id="GO:0003677">
    <property type="term" value="F:DNA binding"/>
    <property type="evidence" value="ECO:0007669"/>
    <property type="project" value="InterPro"/>
</dbReference>
<proteinExistence type="predicted"/>
<name>A0A370I3J4_9NOCA</name>
<gene>
    <name evidence="2" type="ORF">DFR76_109224</name>
</gene>
<dbReference type="InterPro" id="IPR001387">
    <property type="entry name" value="Cro/C1-type_HTH"/>
</dbReference>
<accession>A0A370I3J4</accession>